<dbReference type="InterPro" id="IPR010921">
    <property type="entry name" value="Trp_repressor/repl_initiator"/>
</dbReference>
<dbReference type="AlphaFoldDB" id="A0A397UNU0"/>
<gene>
    <name evidence="1" type="ORF">C2G38_2206251</name>
</gene>
<dbReference type="EMBL" id="QKWP01001256">
    <property type="protein sequence ID" value="RIB10389.1"/>
    <property type="molecule type" value="Genomic_DNA"/>
</dbReference>
<dbReference type="SUPFAM" id="SSF48295">
    <property type="entry name" value="TrpR-like"/>
    <property type="match status" value="1"/>
</dbReference>
<proteinExistence type="predicted"/>
<name>A0A397UNU0_9GLOM</name>
<organism evidence="1 2">
    <name type="scientific">Gigaspora rosea</name>
    <dbReference type="NCBI Taxonomy" id="44941"/>
    <lineage>
        <taxon>Eukaryota</taxon>
        <taxon>Fungi</taxon>
        <taxon>Fungi incertae sedis</taxon>
        <taxon>Mucoromycota</taxon>
        <taxon>Glomeromycotina</taxon>
        <taxon>Glomeromycetes</taxon>
        <taxon>Diversisporales</taxon>
        <taxon>Gigasporaceae</taxon>
        <taxon>Gigaspora</taxon>
    </lineage>
</organism>
<keyword evidence="2" id="KW-1185">Reference proteome</keyword>
<sequence length="70" mass="8117">MAKKPRCFLSSQWSQWQRNSYTIEEKRKAVELALRTLNSHVAQLYSLDLTMVDRWVKALSQVPSPSPSHS</sequence>
<evidence type="ECO:0000313" key="2">
    <source>
        <dbReference type="Proteomes" id="UP000266673"/>
    </source>
</evidence>
<dbReference type="Proteomes" id="UP000266673">
    <property type="component" value="Unassembled WGS sequence"/>
</dbReference>
<evidence type="ECO:0000313" key="1">
    <source>
        <dbReference type="EMBL" id="RIB10389.1"/>
    </source>
</evidence>
<dbReference type="OrthoDB" id="2331338at2759"/>
<accession>A0A397UNU0</accession>
<comment type="caution">
    <text evidence="1">The sequence shown here is derived from an EMBL/GenBank/DDBJ whole genome shotgun (WGS) entry which is preliminary data.</text>
</comment>
<dbReference type="GO" id="GO:0043565">
    <property type="term" value="F:sequence-specific DNA binding"/>
    <property type="evidence" value="ECO:0007669"/>
    <property type="project" value="InterPro"/>
</dbReference>
<protein>
    <submittedName>
        <fullName evidence="1">Uncharacterized protein</fullName>
    </submittedName>
</protein>
<reference evidence="1 2" key="1">
    <citation type="submission" date="2018-06" db="EMBL/GenBank/DDBJ databases">
        <title>Comparative genomics reveals the genomic features of Rhizophagus irregularis, R. cerebriforme, R. diaphanum and Gigaspora rosea, and their symbiotic lifestyle signature.</title>
        <authorList>
            <person name="Morin E."/>
            <person name="San Clemente H."/>
            <person name="Chen E.C.H."/>
            <person name="De La Providencia I."/>
            <person name="Hainaut M."/>
            <person name="Kuo A."/>
            <person name="Kohler A."/>
            <person name="Murat C."/>
            <person name="Tang N."/>
            <person name="Roy S."/>
            <person name="Loubradou J."/>
            <person name="Henrissat B."/>
            <person name="Grigoriev I.V."/>
            <person name="Corradi N."/>
            <person name="Roux C."/>
            <person name="Martin F.M."/>
        </authorList>
    </citation>
    <scope>NUCLEOTIDE SEQUENCE [LARGE SCALE GENOMIC DNA]</scope>
    <source>
        <strain evidence="1 2">DAOM 194757</strain>
    </source>
</reference>